<dbReference type="EMBL" id="JAOQKJ010000007">
    <property type="protein sequence ID" value="MCU6744695.1"/>
    <property type="molecule type" value="Genomic_DNA"/>
</dbReference>
<dbReference type="SUPFAM" id="SSF81573">
    <property type="entry name" value="F1F0 ATP synthase subunit B, membrane domain"/>
    <property type="match status" value="1"/>
</dbReference>
<dbReference type="PANTHER" id="PTHR33445">
    <property type="entry name" value="ATP SYNTHASE SUBUNIT B', CHLOROPLASTIC"/>
    <property type="match status" value="1"/>
</dbReference>
<organism evidence="15 16">
    <name type="scientific">Suilimivivens aceti</name>
    <dbReference type="NCBI Taxonomy" id="2981774"/>
    <lineage>
        <taxon>Bacteria</taxon>
        <taxon>Bacillati</taxon>
        <taxon>Bacillota</taxon>
        <taxon>Clostridia</taxon>
        <taxon>Lachnospirales</taxon>
        <taxon>Lachnospiraceae</taxon>
        <taxon>Suilimivivens</taxon>
    </lineage>
</organism>
<comment type="function">
    <text evidence="12">Component of the F(0) channel, it forms part of the peripheral stalk, linking F(1) to F(0).</text>
</comment>
<keyword evidence="4 12" id="KW-0812">Transmembrane</keyword>
<comment type="subcellular location">
    <subcellularLocation>
        <location evidence="12">Cell membrane</location>
        <topology evidence="12">Single-pass membrane protein</topology>
    </subcellularLocation>
    <subcellularLocation>
        <location evidence="11">Endomembrane system</location>
        <topology evidence="11">Single-pass membrane protein</topology>
    </subcellularLocation>
</comment>
<reference evidence="15 16" key="1">
    <citation type="journal article" date="2021" name="ISME Commun">
        <title>Automated analysis of genomic sequences facilitates high-throughput and comprehensive description of bacteria.</title>
        <authorList>
            <person name="Hitch T.C.A."/>
        </authorList>
    </citation>
    <scope>NUCLEOTIDE SEQUENCE [LARGE SCALE GENOMIC DNA]</scope>
    <source>
        <strain evidence="15 16">Sanger_18</strain>
    </source>
</reference>
<comment type="caution">
    <text evidence="15">The sequence shown here is derived from an EMBL/GenBank/DDBJ whole genome shotgun (WGS) entry which is preliminary data.</text>
</comment>
<evidence type="ECO:0000256" key="7">
    <source>
        <dbReference type="ARBA" id="ARBA00023065"/>
    </source>
</evidence>
<dbReference type="CDD" id="cd06503">
    <property type="entry name" value="ATP-synt_Fo_b"/>
    <property type="match status" value="1"/>
</dbReference>
<evidence type="ECO:0000256" key="2">
    <source>
        <dbReference type="ARBA" id="ARBA00022448"/>
    </source>
</evidence>
<evidence type="ECO:0000256" key="10">
    <source>
        <dbReference type="ARBA" id="ARBA00025198"/>
    </source>
</evidence>
<accession>A0ABT2T3B4</accession>
<comment type="function">
    <text evidence="10 12">F(1)F(0) ATP synthase produces ATP from ADP in the presence of a proton or sodium gradient. F-type ATPases consist of two structural domains, F(1) containing the extramembraneous catalytic core and F(0) containing the membrane proton channel, linked together by a central stalk and a peripheral stalk. During catalysis, ATP synthesis in the catalytic domain of F(1) is coupled via a rotary mechanism of the central stalk subunits to proton translocation.</text>
</comment>
<evidence type="ECO:0000256" key="6">
    <source>
        <dbReference type="ARBA" id="ARBA00022989"/>
    </source>
</evidence>
<sequence>MEPRVFDLDLQLLADSALMIVAVFVLFLIASYLLFNPVRDMMAKRQAKIKGELDDAAKDKEDAAALKAEYEEKLKNVDKEAEEILSDARKRALANENRIVADAKEEASRIIERAKVEAALEKEKAADDMKREMVVLASMIAGKVVKASIDTTVQESLVNETLKEIGESTWQS</sequence>
<dbReference type="Gene3D" id="6.10.250.1580">
    <property type="match status" value="1"/>
</dbReference>
<keyword evidence="8 12" id="KW-0472">Membrane</keyword>
<keyword evidence="16" id="KW-1185">Reference proteome</keyword>
<dbReference type="InterPro" id="IPR005864">
    <property type="entry name" value="ATP_synth_F0_bsu_bac"/>
</dbReference>
<evidence type="ECO:0000256" key="4">
    <source>
        <dbReference type="ARBA" id="ARBA00022692"/>
    </source>
</evidence>
<evidence type="ECO:0000256" key="13">
    <source>
        <dbReference type="RuleBase" id="RU003848"/>
    </source>
</evidence>
<feature type="transmembrane region" description="Helical" evidence="12">
    <location>
        <begin position="12"/>
        <end position="35"/>
    </location>
</feature>
<keyword evidence="7 12" id="KW-0406">Ion transport</keyword>
<dbReference type="InterPro" id="IPR050059">
    <property type="entry name" value="ATP_synthase_B_chain"/>
</dbReference>
<keyword evidence="9 12" id="KW-0066">ATP synthesis</keyword>
<keyword evidence="12" id="KW-1003">Cell membrane</keyword>
<evidence type="ECO:0000256" key="9">
    <source>
        <dbReference type="ARBA" id="ARBA00023310"/>
    </source>
</evidence>
<evidence type="ECO:0000313" key="15">
    <source>
        <dbReference type="EMBL" id="MCU6744695.1"/>
    </source>
</evidence>
<dbReference type="RefSeq" id="WP_118797963.1">
    <property type="nucleotide sequence ID" value="NZ_JAOQKJ010000007.1"/>
</dbReference>
<protein>
    <recommendedName>
        <fullName evidence="12">ATP synthase subunit b</fullName>
    </recommendedName>
    <alternativeName>
        <fullName evidence="12">ATP synthase F(0) sector subunit b</fullName>
    </alternativeName>
    <alternativeName>
        <fullName evidence="12">ATPase subunit I</fullName>
    </alternativeName>
    <alternativeName>
        <fullName evidence="12">F-type ATPase subunit b</fullName>
        <shortName evidence="12">F-ATPase subunit b</shortName>
    </alternativeName>
</protein>
<keyword evidence="5 12" id="KW-0375">Hydrogen ion transport</keyword>
<evidence type="ECO:0000256" key="1">
    <source>
        <dbReference type="ARBA" id="ARBA00005513"/>
    </source>
</evidence>
<comment type="similarity">
    <text evidence="1 12 13">Belongs to the ATPase B chain family.</text>
</comment>
<dbReference type="Proteomes" id="UP001652432">
    <property type="component" value="Unassembled WGS sequence"/>
</dbReference>
<name>A0ABT2T3B4_9FIRM</name>
<keyword evidence="2 12" id="KW-0813">Transport</keyword>
<evidence type="ECO:0000256" key="14">
    <source>
        <dbReference type="SAM" id="Coils"/>
    </source>
</evidence>
<gene>
    <name evidence="12 15" type="primary">atpF</name>
    <name evidence="15" type="ORF">OCV77_09330</name>
</gene>
<evidence type="ECO:0000256" key="3">
    <source>
        <dbReference type="ARBA" id="ARBA00022547"/>
    </source>
</evidence>
<evidence type="ECO:0000256" key="8">
    <source>
        <dbReference type="ARBA" id="ARBA00023136"/>
    </source>
</evidence>
<dbReference type="PANTHER" id="PTHR33445:SF2">
    <property type="entry name" value="ATP SYNTHASE SUBUNIT B', CHLOROPLASTIC"/>
    <property type="match status" value="1"/>
</dbReference>
<proteinExistence type="inferred from homology"/>
<evidence type="ECO:0000256" key="12">
    <source>
        <dbReference type="HAMAP-Rule" id="MF_01398"/>
    </source>
</evidence>
<dbReference type="InterPro" id="IPR028987">
    <property type="entry name" value="ATP_synth_B-like_membr_sf"/>
</dbReference>
<evidence type="ECO:0000256" key="11">
    <source>
        <dbReference type="ARBA" id="ARBA00037847"/>
    </source>
</evidence>
<keyword evidence="6 12" id="KW-1133">Transmembrane helix</keyword>
<keyword evidence="3 12" id="KW-0138">CF(0)</keyword>
<feature type="coiled-coil region" evidence="14">
    <location>
        <begin position="53"/>
        <end position="124"/>
    </location>
</feature>
<dbReference type="HAMAP" id="MF_01398">
    <property type="entry name" value="ATP_synth_b_bprime"/>
    <property type="match status" value="1"/>
</dbReference>
<keyword evidence="14" id="KW-0175">Coiled coil</keyword>
<dbReference type="Pfam" id="PF00430">
    <property type="entry name" value="ATP-synt_B"/>
    <property type="match status" value="1"/>
</dbReference>
<evidence type="ECO:0000313" key="16">
    <source>
        <dbReference type="Proteomes" id="UP001652432"/>
    </source>
</evidence>
<dbReference type="NCBIfam" id="TIGR01144">
    <property type="entry name" value="ATP_synt_b"/>
    <property type="match status" value="1"/>
</dbReference>
<comment type="subunit">
    <text evidence="12">F-type ATPases have 2 components, F(1) - the catalytic core - and F(0) - the membrane proton channel. F(1) has five subunits: alpha(3), beta(3), gamma(1), delta(1), epsilon(1). F(0) has three main subunits: a(1), b(2) and c(10-14). The alpha and beta chains form an alternating ring which encloses part of the gamma chain. F(1) is attached to F(0) by a central stalk formed by the gamma and epsilon chains, while a peripheral stalk is formed by the delta and b chains.</text>
</comment>
<evidence type="ECO:0000256" key="5">
    <source>
        <dbReference type="ARBA" id="ARBA00022781"/>
    </source>
</evidence>
<dbReference type="InterPro" id="IPR002146">
    <property type="entry name" value="ATP_synth_b/b'su_bac/chlpt"/>
</dbReference>